<evidence type="ECO:0000313" key="3">
    <source>
        <dbReference type="Proteomes" id="UP001234581"/>
    </source>
</evidence>
<feature type="region of interest" description="Disordered" evidence="1">
    <location>
        <begin position="88"/>
        <end position="117"/>
    </location>
</feature>
<proteinExistence type="predicted"/>
<dbReference type="EMBL" id="JARTCD010000100">
    <property type="protein sequence ID" value="KAJ8652577.1"/>
    <property type="molecule type" value="Genomic_DNA"/>
</dbReference>
<evidence type="ECO:0000313" key="2">
    <source>
        <dbReference type="EMBL" id="KAJ8652577.1"/>
    </source>
</evidence>
<sequence>MTSKGLDALLKFLLTSDKLQQVRNQARGRRKHAEGLEKKDKMGATNYRSNYWKRISQRITLRYKEEMALMRHEGQSWNLFKDYKGQHARSRYDGSGTKESRLDLKDFNDGDTTGDVLVYSHGTEDAKDTRYYKWPPTRIQSQVKQDTSDT</sequence>
<gene>
    <name evidence="2" type="ORF">O0I10_011782</name>
</gene>
<dbReference type="AlphaFoldDB" id="A0AAD7UTX7"/>
<reference evidence="2 3" key="1">
    <citation type="submission" date="2023-03" db="EMBL/GenBank/DDBJ databases">
        <title>Genome sequence of Lichtheimia ornata CBS 291.66.</title>
        <authorList>
            <person name="Mohabir J.T."/>
            <person name="Shea T.P."/>
            <person name="Kurbessoian T."/>
            <person name="Berby B."/>
            <person name="Fontaine J."/>
            <person name="Livny J."/>
            <person name="Gnirke A."/>
            <person name="Stajich J.E."/>
            <person name="Cuomo C.A."/>
        </authorList>
    </citation>
    <scope>NUCLEOTIDE SEQUENCE [LARGE SCALE GENOMIC DNA]</scope>
    <source>
        <strain evidence="2">CBS 291.66</strain>
    </source>
</reference>
<organism evidence="2 3">
    <name type="scientific">Lichtheimia ornata</name>
    <dbReference type="NCBI Taxonomy" id="688661"/>
    <lineage>
        <taxon>Eukaryota</taxon>
        <taxon>Fungi</taxon>
        <taxon>Fungi incertae sedis</taxon>
        <taxon>Mucoromycota</taxon>
        <taxon>Mucoromycotina</taxon>
        <taxon>Mucoromycetes</taxon>
        <taxon>Mucorales</taxon>
        <taxon>Lichtheimiaceae</taxon>
        <taxon>Lichtheimia</taxon>
    </lineage>
</organism>
<accession>A0AAD7UTX7</accession>
<dbReference type="GeneID" id="83219181"/>
<dbReference type="Proteomes" id="UP001234581">
    <property type="component" value="Unassembled WGS sequence"/>
</dbReference>
<name>A0AAD7UTX7_9FUNG</name>
<comment type="caution">
    <text evidence="2">The sequence shown here is derived from an EMBL/GenBank/DDBJ whole genome shotgun (WGS) entry which is preliminary data.</text>
</comment>
<feature type="compositionally biased region" description="Basic and acidic residues" evidence="1">
    <location>
        <begin position="88"/>
        <end position="108"/>
    </location>
</feature>
<evidence type="ECO:0000256" key="1">
    <source>
        <dbReference type="SAM" id="MobiDB-lite"/>
    </source>
</evidence>
<dbReference type="RefSeq" id="XP_058337491.1">
    <property type="nucleotide sequence ID" value="XM_058491745.1"/>
</dbReference>
<keyword evidence="3" id="KW-1185">Reference proteome</keyword>
<protein>
    <submittedName>
        <fullName evidence="2">Uncharacterized protein</fullName>
    </submittedName>
</protein>